<sequence>MREFKKVFPKTIPLLISYLLMGMGFGVLIRSVGRSTFVSVLMSGGICAGAMQFAMVSLFAQPLVVIELVILAFSINLRYLFYTISLLKPLEKEPFWRKLLITHVCSDETFSLYISSGEDGGMATPDDMLAIGLLDYSYWVLGTLIGALLGSVIPINVEGIEFMMTALFITTFIEQWKGTDHHFPSILGLAGSLLAVLLFGPGNFILPAMVIILMGNLYYRRKYVN</sequence>
<evidence type="ECO:0000256" key="6">
    <source>
        <dbReference type="ARBA" id="ARBA00022989"/>
    </source>
</evidence>
<reference evidence="10" key="1">
    <citation type="submission" date="2016-01" db="EMBL/GenBank/DDBJ databases">
        <authorList>
            <person name="Mitreva M."/>
            <person name="Pepin K.H."/>
            <person name="Mihindukulasuriya K.A."/>
            <person name="Fulton R."/>
            <person name="Fronick C."/>
            <person name="O'Laughlin M."/>
            <person name="Miner T."/>
            <person name="Herter B."/>
            <person name="Rosa B.A."/>
            <person name="Cordes M."/>
            <person name="Tomlinson C."/>
            <person name="Wollam A."/>
            <person name="Palsikar V.B."/>
            <person name="Mardis E.R."/>
            <person name="Wilson R.K."/>
        </authorList>
    </citation>
    <scope>NUCLEOTIDE SEQUENCE [LARGE SCALE GENOMIC DNA]</scope>
    <source>
        <strain evidence="10">DNF00729</strain>
    </source>
</reference>
<comment type="subcellular location">
    <subcellularLocation>
        <location evidence="1">Cell membrane</location>
        <topology evidence="1">Multi-pass membrane protein</topology>
    </subcellularLocation>
</comment>
<dbReference type="PANTHER" id="PTHR34979">
    <property type="entry name" value="INNER MEMBRANE PROTEIN YGAZ"/>
    <property type="match status" value="1"/>
</dbReference>
<dbReference type="RefSeq" id="WP_068367637.1">
    <property type="nucleotide sequence ID" value="NZ_KQ960173.1"/>
</dbReference>
<comment type="similarity">
    <text evidence="2">Belongs to the AzlC family.</text>
</comment>
<dbReference type="EMBL" id="LSDG01000024">
    <property type="protein sequence ID" value="KXB66830.1"/>
    <property type="molecule type" value="Genomic_DNA"/>
</dbReference>
<keyword evidence="5 8" id="KW-0812">Transmembrane</keyword>
<dbReference type="Pfam" id="PF03591">
    <property type="entry name" value="AzlC"/>
    <property type="match status" value="1"/>
</dbReference>
<dbReference type="Proteomes" id="UP000070442">
    <property type="component" value="Unassembled WGS sequence"/>
</dbReference>
<dbReference type="GO" id="GO:1903785">
    <property type="term" value="P:L-valine transmembrane transport"/>
    <property type="evidence" value="ECO:0007669"/>
    <property type="project" value="TreeGrafter"/>
</dbReference>
<evidence type="ECO:0000256" key="1">
    <source>
        <dbReference type="ARBA" id="ARBA00004651"/>
    </source>
</evidence>
<protein>
    <submittedName>
        <fullName evidence="9">Putative azaleucine resistance protein AzlC</fullName>
    </submittedName>
</protein>
<dbReference type="AlphaFoldDB" id="A0A134AH29"/>
<proteinExistence type="inferred from homology"/>
<feature type="transmembrane region" description="Helical" evidence="8">
    <location>
        <begin position="138"/>
        <end position="157"/>
    </location>
</feature>
<evidence type="ECO:0000313" key="9">
    <source>
        <dbReference type="EMBL" id="KXB66830.1"/>
    </source>
</evidence>
<feature type="transmembrane region" description="Helical" evidence="8">
    <location>
        <begin position="12"/>
        <end position="29"/>
    </location>
</feature>
<accession>A0A134AH29</accession>
<dbReference type="PANTHER" id="PTHR34979:SF1">
    <property type="entry name" value="INNER MEMBRANE PROTEIN YGAZ"/>
    <property type="match status" value="1"/>
</dbReference>
<evidence type="ECO:0000256" key="5">
    <source>
        <dbReference type="ARBA" id="ARBA00022692"/>
    </source>
</evidence>
<keyword evidence="7 8" id="KW-0472">Membrane</keyword>
<evidence type="ECO:0000256" key="2">
    <source>
        <dbReference type="ARBA" id="ARBA00010735"/>
    </source>
</evidence>
<keyword evidence="10" id="KW-1185">Reference proteome</keyword>
<evidence type="ECO:0000256" key="3">
    <source>
        <dbReference type="ARBA" id="ARBA00022448"/>
    </source>
</evidence>
<organism evidence="9 10">
    <name type="scientific">Aedoeadaptatus coxii</name>
    <dbReference type="NCBI Taxonomy" id="755172"/>
    <lineage>
        <taxon>Bacteria</taxon>
        <taxon>Bacillati</taxon>
        <taxon>Bacillota</taxon>
        <taxon>Tissierellia</taxon>
        <taxon>Tissierellales</taxon>
        <taxon>Peptoniphilaceae</taxon>
        <taxon>Aedoeadaptatus</taxon>
    </lineage>
</organism>
<keyword evidence="3" id="KW-0813">Transport</keyword>
<keyword evidence="4" id="KW-1003">Cell membrane</keyword>
<gene>
    <name evidence="9" type="ORF">HMPREF1863_00882</name>
</gene>
<evidence type="ECO:0000256" key="8">
    <source>
        <dbReference type="SAM" id="Phobius"/>
    </source>
</evidence>
<evidence type="ECO:0000313" key="10">
    <source>
        <dbReference type="Proteomes" id="UP000070442"/>
    </source>
</evidence>
<dbReference type="PATRIC" id="fig|755172.3.peg.841"/>
<dbReference type="STRING" id="755172.HMPREF1863_00882"/>
<keyword evidence="6 8" id="KW-1133">Transmembrane helix</keyword>
<comment type="caution">
    <text evidence="9">The sequence shown here is derived from an EMBL/GenBank/DDBJ whole genome shotgun (WGS) entry which is preliminary data.</text>
</comment>
<evidence type="ECO:0000256" key="7">
    <source>
        <dbReference type="ARBA" id="ARBA00023136"/>
    </source>
</evidence>
<feature type="transmembrane region" description="Helical" evidence="8">
    <location>
        <begin position="186"/>
        <end position="219"/>
    </location>
</feature>
<evidence type="ECO:0000256" key="4">
    <source>
        <dbReference type="ARBA" id="ARBA00022475"/>
    </source>
</evidence>
<dbReference type="OrthoDB" id="3181706at2"/>
<dbReference type="InterPro" id="IPR011606">
    <property type="entry name" value="Brnchd-chn_aa_trnsp_permease"/>
</dbReference>
<dbReference type="GO" id="GO:0005886">
    <property type="term" value="C:plasma membrane"/>
    <property type="evidence" value="ECO:0007669"/>
    <property type="project" value="UniProtKB-SubCell"/>
</dbReference>
<name>A0A134AH29_9FIRM</name>